<name>A0ABY9WBZ0_9BACI</name>
<reference evidence="3 4" key="1">
    <citation type="submission" date="2023-09" db="EMBL/GenBank/DDBJ databases">
        <title>Different Types of Thermotolerant Ring-Cleaving Dioxygenases derived from Aeribacillus composti HB-1 applied for multiple aromatic hydrocarbons removal.</title>
        <authorList>
            <person name="Cao L."/>
            <person name="Li M."/>
            <person name="Ma T."/>
        </authorList>
    </citation>
    <scope>NUCLEOTIDE SEQUENCE [LARGE SCALE GENOMIC DNA]</scope>
    <source>
        <strain evidence="3 4">HB-1</strain>
    </source>
</reference>
<dbReference type="Pfam" id="PF06725">
    <property type="entry name" value="3D"/>
    <property type="match status" value="1"/>
</dbReference>
<dbReference type="PANTHER" id="PTHR39160:SF4">
    <property type="entry name" value="RESUSCITATION-PROMOTING FACTOR RPFB"/>
    <property type="match status" value="1"/>
</dbReference>
<proteinExistence type="predicted"/>
<dbReference type="InterPro" id="IPR051933">
    <property type="entry name" value="Resuscitation_pf_RpfB"/>
</dbReference>
<dbReference type="InterPro" id="IPR007137">
    <property type="entry name" value="DUF348"/>
</dbReference>
<dbReference type="EMBL" id="CP134501">
    <property type="protein sequence ID" value="WNF33203.1"/>
    <property type="molecule type" value="Genomic_DNA"/>
</dbReference>
<dbReference type="PANTHER" id="PTHR39160">
    <property type="entry name" value="CELL WALL-BINDING PROTEIN YOCH"/>
    <property type="match status" value="1"/>
</dbReference>
<dbReference type="Pfam" id="PF03990">
    <property type="entry name" value="DUF348"/>
    <property type="match status" value="3"/>
</dbReference>
<dbReference type="SUPFAM" id="SSF50685">
    <property type="entry name" value="Barwin-like endoglucanases"/>
    <property type="match status" value="1"/>
</dbReference>
<dbReference type="SMART" id="SM01208">
    <property type="entry name" value="G5"/>
    <property type="match status" value="1"/>
</dbReference>
<accession>A0ABY9WBZ0</accession>
<dbReference type="Gene3D" id="2.20.230.10">
    <property type="entry name" value="Resuscitation-promoting factor rpfb"/>
    <property type="match status" value="1"/>
</dbReference>
<dbReference type="InterPro" id="IPR010611">
    <property type="entry name" value="3D_dom"/>
</dbReference>
<evidence type="ECO:0000313" key="3">
    <source>
        <dbReference type="EMBL" id="WNF33203.1"/>
    </source>
</evidence>
<gene>
    <name evidence="3" type="ORF">RI196_00225</name>
</gene>
<dbReference type="InterPro" id="IPR036908">
    <property type="entry name" value="RlpA-like_sf"/>
</dbReference>
<organism evidence="3 4">
    <name type="scientific">Aeribacillus composti</name>
    <dbReference type="NCBI Taxonomy" id="1868734"/>
    <lineage>
        <taxon>Bacteria</taxon>
        <taxon>Bacillati</taxon>
        <taxon>Bacillota</taxon>
        <taxon>Bacilli</taxon>
        <taxon>Bacillales</taxon>
        <taxon>Bacillaceae</taxon>
        <taxon>Aeribacillus</taxon>
    </lineage>
</organism>
<evidence type="ECO:0000313" key="4">
    <source>
        <dbReference type="Proteomes" id="UP001303701"/>
    </source>
</evidence>
<dbReference type="Pfam" id="PF07501">
    <property type="entry name" value="G5"/>
    <property type="match status" value="1"/>
</dbReference>
<sequence length="399" mass="44108">MIENMKNMVSNLSKRKKYVLSAVGVCLIGTGATYGGYEGTKDTVRVTIDGKTEEVRTHADQVSDLLKELDIKLQANDYISHAKHRDIQDNMNIVIKYAKPVQLIVDNERRKIFTTADTVEDVLRQQKISITEKDEVLPALDAKIEKNMELKVNKAHLITLNIGGKNQQIWSTSTTVADFLKEHNVKLNPMDKVKPGLTTVLNKNTNVEITRVEKVTDVVEEPIVFKIVQRTDKNLAEGTKKVIQEGEKGTRQKQFEVILENGKEISRKLIKTVTTKESKDKIVVVGTKASSQPALASRGTGSKSKEFYVTATAYTASCNGCSGTTATGYNLRSNPNAKVIAVDPSVIPLGSKVYVEGYGYAVAADTGSAISGNKIDVFFPNKSQAYQWGRKKVKIRVLR</sequence>
<dbReference type="Gene3D" id="2.40.40.10">
    <property type="entry name" value="RlpA-like domain"/>
    <property type="match status" value="1"/>
</dbReference>
<keyword evidence="4" id="KW-1185">Reference proteome</keyword>
<dbReference type="PROSITE" id="PS51109">
    <property type="entry name" value="G5"/>
    <property type="match status" value="1"/>
</dbReference>
<keyword evidence="1" id="KW-0732">Signal</keyword>
<evidence type="ECO:0000259" key="2">
    <source>
        <dbReference type="PROSITE" id="PS51109"/>
    </source>
</evidence>
<dbReference type="InterPro" id="IPR011098">
    <property type="entry name" value="G5_dom"/>
</dbReference>
<evidence type="ECO:0000256" key="1">
    <source>
        <dbReference type="ARBA" id="ARBA00022729"/>
    </source>
</evidence>
<feature type="domain" description="G5" evidence="2">
    <location>
        <begin position="209"/>
        <end position="289"/>
    </location>
</feature>
<dbReference type="CDD" id="cd22786">
    <property type="entry name" value="DPBB_YuiC-like"/>
    <property type="match status" value="1"/>
</dbReference>
<protein>
    <submittedName>
        <fullName evidence="3">Ubiquitin-like domain-containing protein</fullName>
    </submittedName>
</protein>
<dbReference type="Proteomes" id="UP001303701">
    <property type="component" value="Chromosome"/>
</dbReference>